<gene>
    <name evidence="1" type="ORF">VFH_I119360</name>
</gene>
<sequence>MNEQLLYFFLSILAPVFSKIFEYSCANLSSAGNLFSGNHFTSVVASIITLLNLPVVDYTLPQAAEAISQNHFGFTGYCVSDAVKQVNSCNNKFSELVLAPLGNRNGVVHKFVDVASAIIKQFLKD</sequence>
<dbReference type="EMBL" id="OX451735">
    <property type="protein sequence ID" value="CAI8594009.1"/>
    <property type="molecule type" value="Genomic_DNA"/>
</dbReference>
<dbReference type="SUPFAM" id="SSF101148">
    <property type="entry name" value="Plant invertase/pectin methylesterase inhibitor"/>
    <property type="match status" value="1"/>
</dbReference>
<dbReference type="Gene3D" id="1.20.140.40">
    <property type="entry name" value="Invertase/pectin methylesterase inhibitor family protein"/>
    <property type="match status" value="1"/>
</dbReference>
<dbReference type="Proteomes" id="UP001157006">
    <property type="component" value="Chromosome 1S"/>
</dbReference>
<proteinExistence type="predicted"/>
<accession>A0AAV0ZAX4</accession>
<organism evidence="1 2">
    <name type="scientific">Vicia faba</name>
    <name type="common">Broad bean</name>
    <name type="synonym">Faba vulgaris</name>
    <dbReference type="NCBI Taxonomy" id="3906"/>
    <lineage>
        <taxon>Eukaryota</taxon>
        <taxon>Viridiplantae</taxon>
        <taxon>Streptophyta</taxon>
        <taxon>Embryophyta</taxon>
        <taxon>Tracheophyta</taxon>
        <taxon>Spermatophyta</taxon>
        <taxon>Magnoliopsida</taxon>
        <taxon>eudicotyledons</taxon>
        <taxon>Gunneridae</taxon>
        <taxon>Pentapetalae</taxon>
        <taxon>rosids</taxon>
        <taxon>fabids</taxon>
        <taxon>Fabales</taxon>
        <taxon>Fabaceae</taxon>
        <taxon>Papilionoideae</taxon>
        <taxon>50 kb inversion clade</taxon>
        <taxon>NPAAA clade</taxon>
        <taxon>Hologalegina</taxon>
        <taxon>IRL clade</taxon>
        <taxon>Fabeae</taxon>
        <taxon>Vicia</taxon>
    </lineage>
</organism>
<reference evidence="1 2" key="1">
    <citation type="submission" date="2023-01" db="EMBL/GenBank/DDBJ databases">
        <authorList>
            <person name="Kreplak J."/>
        </authorList>
    </citation>
    <scope>NUCLEOTIDE SEQUENCE [LARGE SCALE GENOMIC DNA]</scope>
</reference>
<keyword evidence="2" id="KW-1185">Reference proteome</keyword>
<name>A0AAV0ZAX4_VICFA</name>
<protein>
    <submittedName>
        <fullName evidence="1">Uncharacterized protein</fullName>
    </submittedName>
</protein>
<dbReference type="AlphaFoldDB" id="A0AAV0ZAX4"/>
<dbReference type="InterPro" id="IPR035513">
    <property type="entry name" value="Invertase/methylesterase_inhib"/>
</dbReference>
<evidence type="ECO:0000313" key="2">
    <source>
        <dbReference type="Proteomes" id="UP001157006"/>
    </source>
</evidence>
<evidence type="ECO:0000313" key="1">
    <source>
        <dbReference type="EMBL" id="CAI8594009.1"/>
    </source>
</evidence>